<dbReference type="OrthoDB" id="9801363at2"/>
<proteinExistence type="predicted"/>
<organism evidence="3 4">
    <name type="scientific">Paeniglutamicibacter gangotriensis</name>
    <dbReference type="NCBI Taxonomy" id="254787"/>
    <lineage>
        <taxon>Bacteria</taxon>
        <taxon>Bacillati</taxon>
        <taxon>Actinomycetota</taxon>
        <taxon>Actinomycetes</taxon>
        <taxon>Micrococcales</taxon>
        <taxon>Micrococcaceae</taxon>
        <taxon>Paeniglutamicibacter</taxon>
    </lineage>
</organism>
<dbReference type="GO" id="GO:0032259">
    <property type="term" value="P:methylation"/>
    <property type="evidence" value="ECO:0007669"/>
    <property type="project" value="UniProtKB-KW"/>
</dbReference>
<feature type="domain" description="Methyltransferase" evidence="1">
    <location>
        <begin position="184"/>
        <end position="296"/>
    </location>
</feature>
<protein>
    <submittedName>
        <fullName evidence="3">Class I SAM-dependent methyltransferase</fullName>
    </submittedName>
</protein>
<evidence type="ECO:0000259" key="2">
    <source>
        <dbReference type="Pfam" id="PF21320"/>
    </source>
</evidence>
<keyword evidence="3" id="KW-0489">Methyltransferase</keyword>
<dbReference type="GO" id="GO:0008168">
    <property type="term" value="F:methyltransferase activity"/>
    <property type="evidence" value="ECO:0007669"/>
    <property type="project" value="UniProtKB-KW"/>
</dbReference>
<dbReference type="Pfam" id="PF13847">
    <property type="entry name" value="Methyltransf_31"/>
    <property type="match status" value="1"/>
</dbReference>
<evidence type="ECO:0000313" key="3">
    <source>
        <dbReference type="EMBL" id="KAA0976261.1"/>
    </source>
</evidence>
<name>A0A5B0EEK5_9MICC</name>
<keyword evidence="3" id="KW-0808">Transferase</keyword>
<accession>A0A5B0EEK5</accession>
<dbReference type="Proteomes" id="UP000323856">
    <property type="component" value="Unassembled WGS sequence"/>
</dbReference>
<dbReference type="EMBL" id="VOBL01000011">
    <property type="protein sequence ID" value="KAA0976261.1"/>
    <property type="molecule type" value="Genomic_DNA"/>
</dbReference>
<evidence type="ECO:0000313" key="4">
    <source>
        <dbReference type="Proteomes" id="UP000323856"/>
    </source>
</evidence>
<feature type="domain" description="S-adenosylmethionine-dependent methyltransferase Rv2258c-like winged HTH" evidence="2">
    <location>
        <begin position="36"/>
        <end position="109"/>
    </location>
</feature>
<dbReference type="RefSeq" id="WP_007271195.1">
    <property type="nucleotide sequence ID" value="NZ_VOBL01000011.1"/>
</dbReference>
<dbReference type="InterPro" id="IPR025714">
    <property type="entry name" value="Methyltranfer_dom"/>
</dbReference>
<dbReference type="InterPro" id="IPR048711">
    <property type="entry name" value="WHD_Rv2258c"/>
</dbReference>
<dbReference type="Gene3D" id="3.40.50.150">
    <property type="entry name" value="Vaccinia Virus protein VP39"/>
    <property type="match status" value="1"/>
</dbReference>
<dbReference type="PANTHER" id="PTHR45128">
    <property type="entry name" value="METHYLTRANSFERASE TYPE 11"/>
    <property type="match status" value="1"/>
</dbReference>
<dbReference type="Pfam" id="PF21320">
    <property type="entry name" value="WHD_Rv2258c"/>
    <property type="match status" value="1"/>
</dbReference>
<dbReference type="InterPro" id="IPR053173">
    <property type="entry name" value="SAM-binding_MTase"/>
</dbReference>
<reference evidence="3 4" key="1">
    <citation type="submission" date="2019-07" db="EMBL/GenBank/DDBJ databases">
        <title>Analysis of the biochemical properties, biological activity and biotechnological potential of siderophores and biosurfactants produced by Antarctic psychrotolerant bacteria.</title>
        <authorList>
            <person name="Styczynski M."/>
            <person name="Krucon T."/>
            <person name="Decewicz P."/>
            <person name="Dziewit L."/>
        </authorList>
    </citation>
    <scope>NUCLEOTIDE SEQUENCE [LARGE SCALE GENOMIC DNA]</scope>
    <source>
        <strain evidence="3 4">ANT_H27</strain>
    </source>
</reference>
<dbReference type="InterPro" id="IPR029063">
    <property type="entry name" value="SAM-dependent_MTases_sf"/>
</dbReference>
<dbReference type="PANTHER" id="PTHR45128:SF1">
    <property type="entry name" value="S-ADENOSYLMETHIONINE-DEPENDENT METHYLTRANSFERASE RV2258C"/>
    <property type="match status" value="1"/>
</dbReference>
<evidence type="ECO:0000259" key="1">
    <source>
        <dbReference type="Pfam" id="PF13847"/>
    </source>
</evidence>
<comment type="caution">
    <text evidence="3">The sequence shown here is derived from an EMBL/GenBank/DDBJ whole genome shotgun (WGS) entry which is preliminary data.</text>
</comment>
<gene>
    <name evidence="3" type="ORF">FQ154_11745</name>
</gene>
<dbReference type="CDD" id="cd02440">
    <property type="entry name" value="AdoMet_MTases"/>
    <property type="match status" value="1"/>
</dbReference>
<dbReference type="AlphaFoldDB" id="A0A5B0EEK5"/>
<dbReference type="SUPFAM" id="SSF53335">
    <property type="entry name" value="S-adenosyl-L-methionine-dependent methyltransferases"/>
    <property type="match status" value="1"/>
</dbReference>
<sequence length="367" mass="39232">MSLDHETPTLSTEPRQFDAEAASAFAGRFLGILNDAAIALLTSIGHQTGLFETLAGLPAATSEQIAHAADLDERYVREWLGGMTTARVVDYNPVAKTYLLPREHAAVLTSAAGASNVGLLMQHISMMGEVEQQIIDKFRHGGGLAYAQYPRFHRNMAETSAAVHDTALLDSILPLAADLPGRLKAGIDVADIGCGRGHAVNLMAGAYPASRFTGYDFSEDAIAAARSEAQDLGLANALFEVLDVAELDIDSGFDAVTAFDAIHDQAHPARVLTIIRRALRPDGVFLMVDIKASSKVEENIGVPWGSYLYAISTFHCMSVSLGLNGEGLGTAWGSQLALSMLADAGFGSTEYNEIDWDPFNAYFVARP</sequence>